<name>A0A9D3PUF1_MEGAT</name>
<organism evidence="2 3">
    <name type="scientific">Megalops atlanticus</name>
    <name type="common">Tarpon</name>
    <name type="synonym">Clupea gigantea</name>
    <dbReference type="NCBI Taxonomy" id="7932"/>
    <lineage>
        <taxon>Eukaryota</taxon>
        <taxon>Metazoa</taxon>
        <taxon>Chordata</taxon>
        <taxon>Craniata</taxon>
        <taxon>Vertebrata</taxon>
        <taxon>Euteleostomi</taxon>
        <taxon>Actinopterygii</taxon>
        <taxon>Neopterygii</taxon>
        <taxon>Teleostei</taxon>
        <taxon>Elopiformes</taxon>
        <taxon>Megalopidae</taxon>
        <taxon>Megalops</taxon>
    </lineage>
</organism>
<evidence type="ECO:0000313" key="3">
    <source>
        <dbReference type="Proteomes" id="UP001046870"/>
    </source>
</evidence>
<evidence type="ECO:0000256" key="1">
    <source>
        <dbReference type="SAM" id="MobiDB-lite"/>
    </source>
</evidence>
<feature type="region of interest" description="Disordered" evidence="1">
    <location>
        <begin position="1"/>
        <end position="34"/>
    </location>
</feature>
<keyword evidence="3" id="KW-1185">Reference proteome</keyword>
<accession>A0A9D3PUF1</accession>
<dbReference type="EMBL" id="JAFDVH010000014">
    <property type="protein sequence ID" value="KAG7465270.1"/>
    <property type="molecule type" value="Genomic_DNA"/>
</dbReference>
<reference evidence="2" key="1">
    <citation type="submission" date="2021-01" db="EMBL/GenBank/DDBJ databases">
        <authorList>
            <person name="Zahm M."/>
            <person name="Roques C."/>
            <person name="Cabau C."/>
            <person name="Klopp C."/>
            <person name="Donnadieu C."/>
            <person name="Jouanno E."/>
            <person name="Lampietro C."/>
            <person name="Louis A."/>
            <person name="Herpin A."/>
            <person name="Echchiki A."/>
            <person name="Berthelot C."/>
            <person name="Parey E."/>
            <person name="Roest-Crollius H."/>
            <person name="Braasch I."/>
            <person name="Postlethwait J."/>
            <person name="Bobe J."/>
            <person name="Montfort J."/>
            <person name="Bouchez O."/>
            <person name="Begum T."/>
            <person name="Mejri S."/>
            <person name="Adams A."/>
            <person name="Chen W.-J."/>
            <person name="Guiguen Y."/>
        </authorList>
    </citation>
    <scope>NUCLEOTIDE SEQUENCE</scope>
    <source>
        <strain evidence="2">YG-15Mar2019-1</strain>
        <tissue evidence="2">Brain</tissue>
    </source>
</reference>
<proteinExistence type="predicted"/>
<dbReference type="AlphaFoldDB" id="A0A9D3PUF1"/>
<dbReference type="Proteomes" id="UP001046870">
    <property type="component" value="Chromosome 14"/>
</dbReference>
<protein>
    <submittedName>
        <fullName evidence="2">Uncharacterized protein</fullName>
    </submittedName>
</protein>
<sequence length="82" mass="9254">MMKTVKYTRSQVSHPGTFPPLSRQRQKERLARGKSLQCPDSTYVQTFTNCPGKLDVTTQAFLAPYQPQKTLKICDLHKKGAA</sequence>
<evidence type="ECO:0000313" key="2">
    <source>
        <dbReference type="EMBL" id="KAG7465270.1"/>
    </source>
</evidence>
<gene>
    <name evidence="2" type="ORF">MATL_G00174610</name>
</gene>
<comment type="caution">
    <text evidence="2">The sequence shown here is derived from an EMBL/GenBank/DDBJ whole genome shotgun (WGS) entry which is preliminary data.</text>
</comment>